<dbReference type="RefSeq" id="WP_163677049.1">
    <property type="nucleotide sequence ID" value="NZ_JAAIYP010000034.1"/>
</dbReference>
<comment type="caution">
    <text evidence="2">The sequence shown here is derived from an EMBL/GenBank/DDBJ whole genome shotgun (WGS) entry which is preliminary data.</text>
</comment>
<accession>A0A7C9QTE9</accession>
<name>A0A7C9QTE9_9PROT</name>
<dbReference type="AlphaFoldDB" id="A0A7C9QTE9"/>
<proteinExistence type="predicted"/>
<sequence length="198" mass="22092">MEPWLIHPDLTEERLVDVARLIAKGRNDALDRYEPEIGDNGWTLGTRAFQFGRHQILVGAESGEYPWLQIVDGSLRLIFQIGEVPVRFYKGIADEPTDRTLRQSFPELRQLSFIFPHDADASDFLFRFAVETGLDGEITSIKFVALREEEPVHVWDVPLAHSVTTLYPLGSTSAGGVELPPPHVGLPEDEAAEDSKAG</sequence>
<keyword evidence="3" id="KW-1185">Reference proteome</keyword>
<evidence type="ECO:0000256" key="1">
    <source>
        <dbReference type="SAM" id="MobiDB-lite"/>
    </source>
</evidence>
<gene>
    <name evidence="2" type="ORF">G4223_07110</name>
</gene>
<dbReference type="EMBL" id="JAAIYP010000034">
    <property type="protein sequence ID" value="NFV79877.1"/>
    <property type="molecule type" value="Genomic_DNA"/>
</dbReference>
<evidence type="ECO:0000313" key="3">
    <source>
        <dbReference type="Proteomes" id="UP000480684"/>
    </source>
</evidence>
<dbReference type="Proteomes" id="UP000480684">
    <property type="component" value="Unassembled WGS sequence"/>
</dbReference>
<protein>
    <submittedName>
        <fullName evidence="2">Uncharacterized protein</fullName>
    </submittedName>
</protein>
<feature type="region of interest" description="Disordered" evidence="1">
    <location>
        <begin position="177"/>
        <end position="198"/>
    </location>
</feature>
<reference evidence="2 3" key="1">
    <citation type="submission" date="2020-02" db="EMBL/GenBank/DDBJ databases">
        <authorList>
            <person name="Dziuba M."/>
            <person name="Kuznetsov B."/>
            <person name="Mardanov A."/>
            <person name="Ravin N."/>
            <person name="Grouzdev D."/>
        </authorList>
    </citation>
    <scope>NUCLEOTIDE SEQUENCE [LARGE SCALE GENOMIC DNA]</scope>
    <source>
        <strain evidence="2 3">SpK</strain>
    </source>
</reference>
<organism evidence="2 3">
    <name type="scientific">Magnetospirillum aberrantis SpK</name>
    <dbReference type="NCBI Taxonomy" id="908842"/>
    <lineage>
        <taxon>Bacteria</taxon>
        <taxon>Pseudomonadati</taxon>
        <taxon>Pseudomonadota</taxon>
        <taxon>Alphaproteobacteria</taxon>
        <taxon>Rhodospirillales</taxon>
        <taxon>Rhodospirillaceae</taxon>
        <taxon>Magnetospirillum</taxon>
    </lineage>
</organism>
<evidence type="ECO:0000313" key="2">
    <source>
        <dbReference type="EMBL" id="NFV79877.1"/>
    </source>
</evidence>